<sequence length="142" mass="16316">MSSDFPTRFAQIFASLDKTNLSRVGEIYTPDVHFTDPLHEVHGLRAMQAYFGELYANVEDLQFEFHQCQSVTEGQGLLRWTMTYRHPRLAGGGPISVEGCSCIYFRDDLVYRHIDYFDAGALLYEHVPLLGKIIRWLKGRLA</sequence>
<organism evidence="2 3">
    <name type="scientific">Halopseudomonas salina</name>
    <dbReference type="NCBI Taxonomy" id="1323744"/>
    <lineage>
        <taxon>Bacteria</taxon>
        <taxon>Pseudomonadati</taxon>
        <taxon>Pseudomonadota</taxon>
        <taxon>Gammaproteobacteria</taxon>
        <taxon>Pseudomonadales</taxon>
        <taxon>Pseudomonadaceae</taxon>
        <taxon>Halopseudomonas</taxon>
    </lineage>
</organism>
<evidence type="ECO:0000313" key="3">
    <source>
        <dbReference type="Proteomes" id="UP000638188"/>
    </source>
</evidence>
<dbReference type="InterPro" id="IPR037401">
    <property type="entry name" value="SnoaL-like"/>
</dbReference>
<dbReference type="RefSeq" id="WP_150279161.1">
    <property type="nucleotide sequence ID" value="NZ_BMFF01000009.1"/>
</dbReference>
<comment type="caution">
    <text evidence="2">The sequence shown here is derived from an EMBL/GenBank/DDBJ whole genome shotgun (WGS) entry which is preliminary data.</text>
</comment>
<keyword evidence="3" id="KW-1185">Reference proteome</keyword>
<dbReference type="EMBL" id="BMFF01000009">
    <property type="protein sequence ID" value="GGD11542.1"/>
    <property type="molecule type" value="Genomic_DNA"/>
</dbReference>
<accession>A0ABQ1Q3X2</accession>
<dbReference type="InterPro" id="IPR032710">
    <property type="entry name" value="NTF2-like_dom_sf"/>
</dbReference>
<feature type="domain" description="SnoaL-like" evidence="1">
    <location>
        <begin position="11"/>
        <end position="113"/>
    </location>
</feature>
<dbReference type="Proteomes" id="UP000638188">
    <property type="component" value="Unassembled WGS sequence"/>
</dbReference>
<proteinExistence type="predicted"/>
<dbReference type="Pfam" id="PF12680">
    <property type="entry name" value="SnoaL_2"/>
    <property type="match status" value="1"/>
</dbReference>
<evidence type="ECO:0000313" key="2">
    <source>
        <dbReference type="EMBL" id="GGD11542.1"/>
    </source>
</evidence>
<name>A0ABQ1Q3X2_9GAMM</name>
<reference evidence="3" key="1">
    <citation type="journal article" date="2019" name="Int. J. Syst. Evol. Microbiol.">
        <title>The Global Catalogue of Microorganisms (GCM) 10K type strain sequencing project: providing services to taxonomists for standard genome sequencing and annotation.</title>
        <authorList>
            <consortium name="The Broad Institute Genomics Platform"/>
            <consortium name="The Broad Institute Genome Sequencing Center for Infectious Disease"/>
            <person name="Wu L."/>
            <person name="Ma J."/>
        </authorList>
    </citation>
    <scope>NUCLEOTIDE SEQUENCE [LARGE SCALE GENOMIC DNA]</scope>
    <source>
        <strain evidence="3">CGMCC 1.12482</strain>
    </source>
</reference>
<evidence type="ECO:0000259" key="1">
    <source>
        <dbReference type="Pfam" id="PF12680"/>
    </source>
</evidence>
<gene>
    <name evidence="2" type="ORF">GCM10007418_33170</name>
</gene>
<protein>
    <submittedName>
        <fullName evidence="2">Transcriptional regulator</fullName>
    </submittedName>
</protein>
<dbReference type="Gene3D" id="3.10.450.50">
    <property type="match status" value="1"/>
</dbReference>
<dbReference type="SUPFAM" id="SSF54427">
    <property type="entry name" value="NTF2-like"/>
    <property type="match status" value="1"/>
</dbReference>